<organism evidence="1 2">
    <name type="scientific">Roseibium sediminicola</name>
    <dbReference type="NCBI Taxonomy" id="2933272"/>
    <lineage>
        <taxon>Bacteria</taxon>
        <taxon>Pseudomonadati</taxon>
        <taxon>Pseudomonadota</taxon>
        <taxon>Alphaproteobacteria</taxon>
        <taxon>Hyphomicrobiales</taxon>
        <taxon>Stappiaceae</taxon>
        <taxon>Roseibium</taxon>
    </lineage>
</organism>
<reference evidence="1" key="1">
    <citation type="submission" date="2022-04" db="EMBL/GenBank/DDBJ databases">
        <title>Roseibium sp. CAU 1639 isolated from mud.</title>
        <authorList>
            <person name="Kim W."/>
        </authorList>
    </citation>
    <scope>NUCLEOTIDE SEQUENCE</scope>
    <source>
        <strain evidence="1">CAU 1639</strain>
    </source>
</reference>
<accession>A0ABT0GZR0</accession>
<sequence length="76" mass="8587">MKVLVIGFLRLGVGIADTYIWCRVSSTGRDGMSPIFWPKGQVFAGKNKLWRTTPEQTETESRTLGDSGFVPYQMWS</sequence>
<dbReference type="Proteomes" id="UP001431221">
    <property type="component" value="Unassembled WGS sequence"/>
</dbReference>
<dbReference type="EMBL" id="JALNMJ010000015">
    <property type="protein sequence ID" value="MCK7614320.1"/>
    <property type="molecule type" value="Genomic_DNA"/>
</dbReference>
<proteinExistence type="predicted"/>
<dbReference type="RefSeq" id="WP_248156821.1">
    <property type="nucleotide sequence ID" value="NZ_JALNMJ010000015.1"/>
</dbReference>
<comment type="caution">
    <text evidence="1">The sequence shown here is derived from an EMBL/GenBank/DDBJ whole genome shotgun (WGS) entry which is preliminary data.</text>
</comment>
<protein>
    <recommendedName>
        <fullName evidence="3">Secreted protein</fullName>
    </recommendedName>
</protein>
<name>A0ABT0GZR0_9HYPH</name>
<evidence type="ECO:0000313" key="2">
    <source>
        <dbReference type="Proteomes" id="UP001431221"/>
    </source>
</evidence>
<gene>
    <name evidence="1" type="ORF">M0H32_19285</name>
</gene>
<evidence type="ECO:0000313" key="1">
    <source>
        <dbReference type="EMBL" id="MCK7614320.1"/>
    </source>
</evidence>
<evidence type="ECO:0008006" key="3">
    <source>
        <dbReference type="Google" id="ProtNLM"/>
    </source>
</evidence>
<keyword evidence="2" id="KW-1185">Reference proteome</keyword>